<evidence type="ECO:0000313" key="1">
    <source>
        <dbReference type="EMBL" id="VCW66363.1"/>
    </source>
</evidence>
<comment type="caution">
    <text evidence="1">The sequence shown here is derived from an EMBL/GenBank/DDBJ whole genome shotgun (WGS) entry which is preliminary data.</text>
</comment>
<keyword evidence="2" id="KW-1185">Reference proteome</keyword>
<name>A0A9X9PU47_GULGU</name>
<dbReference type="Proteomes" id="UP000269945">
    <property type="component" value="Unassembled WGS sequence"/>
</dbReference>
<organism evidence="1 2">
    <name type="scientific">Gulo gulo</name>
    <name type="common">Wolverine</name>
    <name type="synonym">Gluton</name>
    <dbReference type="NCBI Taxonomy" id="48420"/>
    <lineage>
        <taxon>Eukaryota</taxon>
        <taxon>Metazoa</taxon>
        <taxon>Chordata</taxon>
        <taxon>Craniata</taxon>
        <taxon>Vertebrata</taxon>
        <taxon>Euteleostomi</taxon>
        <taxon>Mammalia</taxon>
        <taxon>Eutheria</taxon>
        <taxon>Laurasiatheria</taxon>
        <taxon>Carnivora</taxon>
        <taxon>Caniformia</taxon>
        <taxon>Musteloidea</taxon>
        <taxon>Mustelidae</taxon>
        <taxon>Guloninae</taxon>
        <taxon>Gulo</taxon>
    </lineage>
</organism>
<evidence type="ECO:0000313" key="2">
    <source>
        <dbReference type="Proteomes" id="UP000269945"/>
    </source>
</evidence>
<reference evidence="1 2" key="1">
    <citation type="submission" date="2018-10" db="EMBL/GenBank/DDBJ databases">
        <authorList>
            <person name="Ekblom R."/>
            <person name="Jareborg N."/>
        </authorList>
    </citation>
    <scope>NUCLEOTIDE SEQUENCE [LARGE SCALE GENOMIC DNA]</scope>
    <source>
        <tissue evidence="1">Muscle</tissue>
    </source>
</reference>
<accession>A0A9X9PU47</accession>
<gene>
    <name evidence="1" type="ORF">BN2614_LOCUS4</name>
</gene>
<sequence>MTSLFAASVSVGM</sequence>
<dbReference type="EMBL" id="CYRY02001739">
    <property type="protein sequence ID" value="VCW66363.1"/>
    <property type="molecule type" value="Genomic_DNA"/>
</dbReference>
<proteinExistence type="predicted"/>
<protein>
    <submittedName>
        <fullName evidence="1">Uncharacterized protein</fullName>
    </submittedName>
</protein>